<dbReference type="Pfam" id="PF20515">
    <property type="entry name" value="2OG-FeII_Oxy_6"/>
    <property type="match status" value="1"/>
</dbReference>
<protein>
    <recommendedName>
        <fullName evidence="1">Tet-like 2OG-Fe(II) oxygenase domain-containing protein</fullName>
    </recommendedName>
</protein>
<dbReference type="InterPro" id="IPR046798">
    <property type="entry name" value="2OG-FeII_Oxy_6"/>
</dbReference>
<dbReference type="AlphaFoldDB" id="F4SBT0"/>
<dbReference type="OrthoDB" id="2518407at2759"/>
<name>F4SBT0_MELLP</name>
<dbReference type="EMBL" id="GL883194">
    <property type="protein sequence ID" value="EGF97881.1"/>
    <property type="molecule type" value="Genomic_DNA"/>
</dbReference>
<keyword evidence="3" id="KW-1185">Reference proteome</keyword>
<evidence type="ECO:0000313" key="2">
    <source>
        <dbReference type="EMBL" id="EGF97881.1"/>
    </source>
</evidence>
<dbReference type="VEuPathDB" id="FungiDB:MELLADRAFT_69697"/>
<sequence length="202" mass="22605">MYAAGFRPGFEADVKGATAADLYKMEEDLKRQGNLPRIESFFAERFSGLSLSAFESNTSIAARTHAPSWANESFYWTESPGTFTSEDPPHHKAIREVPDASDSVIEMLWNSQVHHHTTPSKTYNARGVQVGPAQAEITRFACSCQISQALVNRIDKVKSLQSEMGEDVWVVYQSAVLTGYKEQAHKKMKTLALKLGIWKDDF</sequence>
<dbReference type="InParanoid" id="F4SBT0"/>
<organism evidence="3">
    <name type="scientific">Melampsora larici-populina (strain 98AG31 / pathotype 3-4-7)</name>
    <name type="common">Poplar leaf rust fungus</name>
    <dbReference type="NCBI Taxonomy" id="747676"/>
    <lineage>
        <taxon>Eukaryota</taxon>
        <taxon>Fungi</taxon>
        <taxon>Dikarya</taxon>
        <taxon>Basidiomycota</taxon>
        <taxon>Pucciniomycotina</taxon>
        <taxon>Pucciniomycetes</taxon>
        <taxon>Pucciniales</taxon>
        <taxon>Melampsoraceae</taxon>
        <taxon>Melampsora</taxon>
    </lineage>
</organism>
<dbReference type="RefSeq" id="XP_007418832.1">
    <property type="nucleotide sequence ID" value="XM_007418770.1"/>
</dbReference>
<dbReference type="Proteomes" id="UP000001072">
    <property type="component" value="Unassembled WGS sequence"/>
</dbReference>
<gene>
    <name evidence="2" type="ORF">MELLADRAFT_69697</name>
</gene>
<proteinExistence type="predicted"/>
<evidence type="ECO:0000259" key="1">
    <source>
        <dbReference type="Pfam" id="PF20515"/>
    </source>
</evidence>
<feature type="domain" description="Tet-like 2OG-Fe(II) oxygenase" evidence="1">
    <location>
        <begin position="1"/>
        <end position="85"/>
    </location>
</feature>
<accession>F4SBT0</accession>
<evidence type="ECO:0000313" key="3">
    <source>
        <dbReference type="Proteomes" id="UP000001072"/>
    </source>
</evidence>
<dbReference type="GeneID" id="18931296"/>
<reference evidence="3" key="1">
    <citation type="journal article" date="2011" name="Proc. Natl. Acad. Sci. U.S.A.">
        <title>Obligate biotrophy features unraveled by the genomic analysis of rust fungi.</title>
        <authorList>
            <person name="Duplessis S."/>
            <person name="Cuomo C.A."/>
            <person name="Lin Y.-C."/>
            <person name="Aerts A."/>
            <person name="Tisserant E."/>
            <person name="Veneault-Fourrey C."/>
            <person name="Joly D.L."/>
            <person name="Hacquard S."/>
            <person name="Amselem J."/>
            <person name="Cantarel B.L."/>
            <person name="Chiu R."/>
            <person name="Coutinho P.M."/>
            <person name="Feau N."/>
            <person name="Field M."/>
            <person name="Frey P."/>
            <person name="Gelhaye E."/>
            <person name="Goldberg J."/>
            <person name="Grabherr M.G."/>
            <person name="Kodira C.D."/>
            <person name="Kohler A."/>
            <person name="Kuees U."/>
            <person name="Lindquist E.A."/>
            <person name="Lucas S.M."/>
            <person name="Mago R."/>
            <person name="Mauceli E."/>
            <person name="Morin E."/>
            <person name="Murat C."/>
            <person name="Pangilinan J.L."/>
            <person name="Park R."/>
            <person name="Pearson M."/>
            <person name="Quesneville H."/>
            <person name="Rouhier N."/>
            <person name="Sakthikumar S."/>
            <person name="Salamov A.A."/>
            <person name="Schmutz J."/>
            <person name="Selles B."/>
            <person name="Shapiro H."/>
            <person name="Tanguay P."/>
            <person name="Tuskan G.A."/>
            <person name="Henrissat B."/>
            <person name="Van de Peer Y."/>
            <person name="Rouze P."/>
            <person name="Ellis J.G."/>
            <person name="Dodds P.N."/>
            <person name="Schein J.E."/>
            <person name="Zhong S."/>
            <person name="Hamelin R.C."/>
            <person name="Grigoriev I.V."/>
            <person name="Szabo L.J."/>
            <person name="Martin F."/>
        </authorList>
    </citation>
    <scope>NUCLEOTIDE SEQUENCE [LARGE SCALE GENOMIC DNA]</scope>
    <source>
        <strain evidence="3">98AG31 / pathotype 3-4-7</strain>
    </source>
</reference>
<dbReference type="KEGG" id="mlr:MELLADRAFT_69697"/>
<dbReference type="HOGENOM" id="CLU_056774_0_0_1"/>